<dbReference type="PROSITE" id="PS51671">
    <property type="entry name" value="ACT"/>
    <property type="match status" value="1"/>
</dbReference>
<keyword evidence="16" id="KW-1185">Reference proteome</keyword>
<comment type="similarity">
    <text evidence="3">Belongs to the HAD-like hydrolase superfamily. SerB family.</text>
</comment>
<evidence type="ECO:0000256" key="11">
    <source>
        <dbReference type="ARBA" id="ARBA00048138"/>
    </source>
</evidence>
<sequence>MVKPTPVLITVTGPDKPGVTSVLMGALAAQQVSLLDVEQVVINDRLTLGVMVSTDTDPEGVQDVVEQAMGSIGMDVIVEVGGTPAGHRPSTHAVVLLGSPVTAKAFRAVAAELAGQGGNIDSIRGVADYPVTGLELMVSVGGRNSVAADADLRKGLASVAARHGVDIAVERGGLARRAKRLVVFDVDSTLIQGEVIEMLAAHAGREAEVAAVTEAAMRGELDFAESLRERVAALEGLDARVLDDVAASLQLTPGARTTIRTLHRMGYRCGVVSGGFRQVIDGLAHDLELDFVRANTLEVVDGKLTGRVIGEIIDRPGKARALRAFADQVGVPMEQTIAVGDGANDIDMLSVAGLGIAFNAKPALREVADAALSRPFLDAVLFILGVTRDEIEAADAADGVLRRVPLP</sequence>
<comment type="pathway">
    <text evidence="2">Amino-acid biosynthesis; L-serine biosynthesis; L-serine from 3-phospho-D-glycerate: step 3/3.</text>
</comment>
<evidence type="ECO:0000256" key="7">
    <source>
        <dbReference type="ARBA" id="ARBA00022801"/>
    </source>
</evidence>
<evidence type="ECO:0000256" key="13">
    <source>
        <dbReference type="PIRSR" id="PIRSR604469-1"/>
    </source>
</evidence>
<keyword evidence="5" id="KW-0028">Amino-acid biosynthesis</keyword>
<dbReference type="SUPFAM" id="SSF56784">
    <property type="entry name" value="HAD-like"/>
    <property type="match status" value="1"/>
</dbReference>
<keyword evidence="6" id="KW-0479">Metal-binding</keyword>
<keyword evidence="9" id="KW-0718">Serine biosynthesis</keyword>
<dbReference type="FunFam" id="3.40.50.1000:FF:000041">
    <property type="entry name" value="Phosphoserine phosphatase SerB"/>
    <property type="match status" value="1"/>
</dbReference>
<dbReference type="PANTHER" id="PTHR43344:SF2">
    <property type="entry name" value="PHOSPHOSERINE PHOSPHATASE"/>
    <property type="match status" value="1"/>
</dbReference>
<evidence type="ECO:0000256" key="3">
    <source>
        <dbReference type="ARBA" id="ARBA00009184"/>
    </source>
</evidence>
<dbReference type="SFLD" id="SFLDG01136">
    <property type="entry name" value="C1.6:_Phosphoserine_Phosphatas"/>
    <property type="match status" value="1"/>
</dbReference>
<dbReference type="InterPro" id="IPR036412">
    <property type="entry name" value="HAD-like_sf"/>
</dbReference>
<keyword evidence="8" id="KW-0460">Magnesium</keyword>
<dbReference type="InterPro" id="IPR004469">
    <property type="entry name" value="PSP"/>
</dbReference>
<dbReference type="AlphaFoldDB" id="L7KJA0"/>
<evidence type="ECO:0000256" key="2">
    <source>
        <dbReference type="ARBA" id="ARBA00005135"/>
    </source>
</evidence>
<evidence type="ECO:0000256" key="10">
    <source>
        <dbReference type="ARBA" id="ARBA00031693"/>
    </source>
</evidence>
<proteinExistence type="inferred from homology"/>
<comment type="cofactor">
    <cofactor evidence="1">
        <name>Mg(2+)</name>
        <dbReference type="ChEBI" id="CHEBI:18420"/>
    </cofactor>
</comment>
<name>L7KJA0_9ACTN</name>
<dbReference type="Pfam" id="PF13740">
    <property type="entry name" value="ACT_6"/>
    <property type="match status" value="1"/>
</dbReference>
<organism evidence="15 16">
    <name type="scientific">Gordonia aichiensis NBRC 108223</name>
    <dbReference type="NCBI Taxonomy" id="1220583"/>
    <lineage>
        <taxon>Bacteria</taxon>
        <taxon>Bacillati</taxon>
        <taxon>Actinomycetota</taxon>
        <taxon>Actinomycetes</taxon>
        <taxon>Mycobacteriales</taxon>
        <taxon>Gordoniaceae</taxon>
        <taxon>Gordonia</taxon>
    </lineage>
</organism>
<protein>
    <recommendedName>
        <fullName evidence="4">phosphoserine phosphatase</fullName>
        <ecNumber evidence="4">3.1.3.3</ecNumber>
    </recommendedName>
    <alternativeName>
        <fullName evidence="10">O-phosphoserine phosphohydrolase</fullName>
    </alternativeName>
</protein>
<dbReference type="Pfam" id="PF12710">
    <property type="entry name" value="HAD"/>
    <property type="match status" value="1"/>
</dbReference>
<dbReference type="InterPro" id="IPR050582">
    <property type="entry name" value="HAD-like_SerB"/>
</dbReference>
<evidence type="ECO:0000256" key="6">
    <source>
        <dbReference type="ARBA" id="ARBA00022723"/>
    </source>
</evidence>
<comment type="catalytic activity">
    <reaction evidence="11">
        <text>O-phospho-L-serine + H2O = L-serine + phosphate</text>
        <dbReference type="Rhea" id="RHEA:21208"/>
        <dbReference type="ChEBI" id="CHEBI:15377"/>
        <dbReference type="ChEBI" id="CHEBI:33384"/>
        <dbReference type="ChEBI" id="CHEBI:43474"/>
        <dbReference type="ChEBI" id="CHEBI:57524"/>
        <dbReference type="EC" id="3.1.3.3"/>
    </reaction>
</comment>
<reference evidence="15 16" key="1">
    <citation type="submission" date="2012-12" db="EMBL/GenBank/DDBJ databases">
        <title>Whole genome shotgun sequence of Gordonia aichiensis NBRC 108223.</title>
        <authorList>
            <person name="Isaki-Nakamura S."/>
            <person name="Hosoyama A."/>
            <person name="Tsuchikane K."/>
            <person name="Ando Y."/>
            <person name="Baba S."/>
            <person name="Ohji S."/>
            <person name="Hamada M."/>
            <person name="Tamura T."/>
            <person name="Yamazoe A."/>
            <person name="Yamazaki S."/>
            <person name="Fujita N."/>
        </authorList>
    </citation>
    <scope>NUCLEOTIDE SEQUENCE [LARGE SCALE GENOMIC DNA]</scope>
    <source>
        <strain evidence="15 16">NBRC 108223</strain>
    </source>
</reference>
<evidence type="ECO:0000256" key="5">
    <source>
        <dbReference type="ARBA" id="ARBA00022605"/>
    </source>
</evidence>
<evidence type="ECO:0000256" key="9">
    <source>
        <dbReference type="ARBA" id="ARBA00023299"/>
    </source>
</evidence>
<dbReference type="GO" id="GO:0006564">
    <property type="term" value="P:L-serine biosynthetic process"/>
    <property type="evidence" value="ECO:0007669"/>
    <property type="project" value="UniProtKB-KW"/>
</dbReference>
<dbReference type="InterPro" id="IPR023214">
    <property type="entry name" value="HAD_sf"/>
</dbReference>
<dbReference type="PANTHER" id="PTHR43344">
    <property type="entry name" value="PHOSPHOSERINE PHOSPHATASE"/>
    <property type="match status" value="1"/>
</dbReference>
<dbReference type="eggNOG" id="COG0560">
    <property type="taxonomic scope" value="Bacteria"/>
</dbReference>
<evidence type="ECO:0000259" key="14">
    <source>
        <dbReference type="PROSITE" id="PS51671"/>
    </source>
</evidence>
<dbReference type="eggNOG" id="COG3830">
    <property type="taxonomic scope" value="Bacteria"/>
</dbReference>
<evidence type="ECO:0000256" key="4">
    <source>
        <dbReference type="ARBA" id="ARBA00012640"/>
    </source>
</evidence>
<feature type="active site" description="Nucleophile" evidence="13">
    <location>
        <position position="185"/>
    </location>
</feature>
<dbReference type="SUPFAM" id="SSF55021">
    <property type="entry name" value="ACT-like"/>
    <property type="match status" value="1"/>
</dbReference>
<gene>
    <name evidence="15" type="primary">serB</name>
    <name evidence="15" type="ORF">GOACH_08_00130</name>
</gene>
<dbReference type="GO" id="GO:0000287">
    <property type="term" value="F:magnesium ion binding"/>
    <property type="evidence" value="ECO:0007669"/>
    <property type="project" value="TreeGrafter"/>
</dbReference>
<dbReference type="Gene3D" id="3.30.70.260">
    <property type="match status" value="2"/>
</dbReference>
<feature type="active site" description="Proton donor" evidence="13">
    <location>
        <position position="187"/>
    </location>
</feature>
<dbReference type="NCBIfam" id="TIGR00338">
    <property type="entry name" value="serB"/>
    <property type="match status" value="1"/>
</dbReference>
<dbReference type="CDD" id="cd04870">
    <property type="entry name" value="ACT_PSP_1"/>
    <property type="match status" value="1"/>
</dbReference>
<dbReference type="EC" id="3.1.3.3" evidence="4"/>
<dbReference type="GO" id="GO:0005737">
    <property type="term" value="C:cytoplasm"/>
    <property type="evidence" value="ECO:0007669"/>
    <property type="project" value="TreeGrafter"/>
</dbReference>
<dbReference type="Proteomes" id="UP000010988">
    <property type="component" value="Unassembled WGS sequence"/>
</dbReference>
<dbReference type="Gene3D" id="3.40.50.1000">
    <property type="entry name" value="HAD superfamily/HAD-like"/>
    <property type="match status" value="1"/>
</dbReference>
<dbReference type="UniPathway" id="UPA00135">
    <property type="reaction ID" value="UER00198"/>
</dbReference>
<dbReference type="InterPro" id="IPR002912">
    <property type="entry name" value="ACT_dom"/>
</dbReference>
<evidence type="ECO:0000313" key="15">
    <source>
        <dbReference type="EMBL" id="GAC48950.1"/>
    </source>
</evidence>
<comment type="caution">
    <text evidence="15">The sequence shown here is derived from an EMBL/GenBank/DDBJ whole genome shotgun (WGS) entry which is preliminary data.</text>
</comment>
<dbReference type="STRING" id="1220583.GOACH_08_00130"/>
<dbReference type="EMBL" id="BANR01000008">
    <property type="protein sequence ID" value="GAC48950.1"/>
    <property type="molecule type" value="Genomic_DNA"/>
</dbReference>
<dbReference type="Pfam" id="PF21086">
    <property type="entry name" value="ACT_PSP_2"/>
    <property type="match status" value="1"/>
</dbReference>
<evidence type="ECO:0000313" key="16">
    <source>
        <dbReference type="Proteomes" id="UP000010988"/>
    </source>
</evidence>
<accession>L7KJA0</accession>
<evidence type="ECO:0000256" key="8">
    <source>
        <dbReference type="ARBA" id="ARBA00022842"/>
    </source>
</evidence>
<comment type="catalytic activity">
    <reaction evidence="12">
        <text>O-phospho-D-serine + H2O = D-serine + phosphate</text>
        <dbReference type="Rhea" id="RHEA:24873"/>
        <dbReference type="ChEBI" id="CHEBI:15377"/>
        <dbReference type="ChEBI" id="CHEBI:35247"/>
        <dbReference type="ChEBI" id="CHEBI:43474"/>
        <dbReference type="ChEBI" id="CHEBI:58680"/>
        <dbReference type="EC" id="3.1.3.3"/>
    </reaction>
</comment>
<dbReference type="SFLD" id="SFLDS00003">
    <property type="entry name" value="Haloacid_Dehalogenase"/>
    <property type="match status" value="1"/>
</dbReference>
<dbReference type="NCBIfam" id="TIGR01488">
    <property type="entry name" value="HAD-SF-IB"/>
    <property type="match status" value="1"/>
</dbReference>
<evidence type="ECO:0000256" key="1">
    <source>
        <dbReference type="ARBA" id="ARBA00001946"/>
    </source>
</evidence>
<dbReference type="InterPro" id="IPR045865">
    <property type="entry name" value="ACT-like_dom_sf"/>
</dbReference>
<dbReference type="SFLD" id="SFLDG01137">
    <property type="entry name" value="C1.6.1:_Phosphoserine_Phosphat"/>
    <property type="match status" value="1"/>
</dbReference>
<dbReference type="SFLD" id="SFLDF00029">
    <property type="entry name" value="phosphoserine_phosphatase"/>
    <property type="match status" value="1"/>
</dbReference>
<dbReference type="OrthoDB" id="9792539at2"/>
<feature type="domain" description="ACT" evidence="14">
    <location>
        <begin position="8"/>
        <end position="85"/>
    </location>
</feature>
<keyword evidence="7" id="KW-0378">Hydrolase</keyword>
<evidence type="ECO:0000256" key="12">
    <source>
        <dbReference type="ARBA" id="ARBA00048523"/>
    </source>
</evidence>
<dbReference type="InterPro" id="IPR049148">
    <property type="entry name" value="PSP_ACT"/>
</dbReference>
<dbReference type="GO" id="GO:0036424">
    <property type="term" value="F:L-phosphoserine phosphatase activity"/>
    <property type="evidence" value="ECO:0007669"/>
    <property type="project" value="InterPro"/>
</dbReference>
<dbReference type="RefSeq" id="WP_005174671.1">
    <property type="nucleotide sequence ID" value="NZ_BANR01000008.1"/>
</dbReference>